<gene>
    <name evidence="3" type="ORF">Tco025E_04990</name>
</gene>
<dbReference type="AlphaFoldDB" id="A0A422PGZ5"/>
<proteinExistence type="predicted"/>
<feature type="compositionally biased region" description="Gly residues" evidence="2">
    <location>
        <begin position="121"/>
        <end position="137"/>
    </location>
</feature>
<feature type="compositionally biased region" description="Low complexity" evidence="2">
    <location>
        <begin position="1021"/>
        <end position="1030"/>
    </location>
</feature>
<keyword evidence="1" id="KW-0175">Coiled coil</keyword>
<evidence type="ECO:0000256" key="2">
    <source>
        <dbReference type="SAM" id="MobiDB-lite"/>
    </source>
</evidence>
<evidence type="ECO:0008006" key="5">
    <source>
        <dbReference type="Google" id="ProtNLM"/>
    </source>
</evidence>
<feature type="region of interest" description="Disordered" evidence="2">
    <location>
        <begin position="1176"/>
        <end position="1225"/>
    </location>
</feature>
<dbReference type="OrthoDB" id="246515at2759"/>
<evidence type="ECO:0000313" key="3">
    <source>
        <dbReference type="EMBL" id="RNF16979.1"/>
    </source>
</evidence>
<feature type="compositionally biased region" description="Basic and acidic residues" evidence="2">
    <location>
        <begin position="769"/>
        <end position="783"/>
    </location>
</feature>
<feature type="region of interest" description="Disordered" evidence="2">
    <location>
        <begin position="577"/>
        <end position="626"/>
    </location>
</feature>
<evidence type="ECO:0000313" key="4">
    <source>
        <dbReference type="Proteomes" id="UP000284403"/>
    </source>
</evidence>
<dbReference type="GeneID" id="40318601"/>
<reference evidence="3 4" key="1">
    <citation type="journal article" date="2018" name="BMC Genomics">
        <title>Genomic comparison of Trypanosoma conorhini and Trypanosoma rangeli to Trypanosoma cruzi strains of high and low virulence.</title>
        <authorList>
            <person name="Bradwell K.R."/>
            <person name="Koparde V.N."/>
            <person name="Matveyev A.V."/>
            <person name="Serrano M.G."/>
            <person name="Alves J.M."/>
            <person name="Parikh H."/>
            <person name="Huang B."/>
            <person name="Lee V."/>
            <person name="Espinosa-Alvarez O."/>
            <person name="Ortiz P.A."/>
            <person name="Costa-Martins A.G."/>
            <person name="Teixeira M.M."/>
            <person name="Buck G.A."/>
        </authorList>
    </citation>
    <scope>NUCLEOTIDE SEQUENCE [LARGE SCALE GENOMIC DNA]</scope>
    <source>
        <strain evidence="3 4">025E</strain>
    </source>
</reference>
<feature type="compositionally biased region" description="Basic residues" evidence="2">
    <location>
        <begin position="77"/>
        <end position="89"/>
    </location>
</feature>
<keyword evidence="4" id="KW-1185">Reference proteome</keyword>
<dbReference type="RefSeq" id="XP_029227989.1">
    <property type="nucleotide sequence ID" value="XM_029371894.1"/>
</dbReference>
<comment type="caution">
    <text evidence="3">The sequence shown here is derived from an EMBL/GenBank/DDBJ whole genome shotgun (WGS) entry which is preliminary data.</text>
</comment>
<feature type="compositionally biased region" description="Low complexity" evidence="2">
    <location>
        <begin position="604"/>
        <end position="614"/>
    </location>
</feature>
<feature type="compositionally biased region" description="Basic and acidic residues" evidence="2">
    <location>
        <begin position="729"/>
        <end position="743"/>
    </location>
</feature>
<name>A0A422PGZ5_9TRYP</name>
<accession>A0A422PGZ5</accession>
<feature type="compositionally biased region" description="Polar residues" evidence="2">
    <location>
        <begin position="1085"/>
        <end position="1101"/>
    </location>
</feature>
<organism evidence="3 4">
    <name type="scientific">Trypanosoma conorhini</name>
    <dbReference type="NCBI Taxonomy" id="83891"/>
    <lineage>
        <taxon>Eukaryota</taxon>
        <taxon>Discoba</taxon>
        <taxon>Euglenozoa</taxon>
        <taxon>Kinetoplastea</taxon>
        <taxon>Metakinetoplastina</taxon>
        <taxon>Trypanosomatida</taxon>
        <taxon>Trypanosomatidae</taxon>
        <taxon>Trypanosoma</taxon>
    </lineage>
</organism>
<feature type="region of interest" description="Disordered" evidence="2">
    <location>
        <begin position="1014"/>
        <end position="1108"/>
    </location>
</feature>
<feature type="region of interest" description="Disordered" evidence="2">
    <location>
        <begin position="318"/>
        <end position="348"/>
    </location>
</feature>
<sequence length="1225" mass="131382">MRRNLSPTAFPPPRRREADGSRSLSPEAVEEGPWGGARGWERHEDAYAPHADYGAGRPRVSATLRPRPVKDAGLQRLLRRPRLSSRRGSTHPTDGAGLEEPRQQQRQEPSSSPHREQRGAIGAGDEAGAGQSGGGRRGWGRQPPSGAAATPSPRPLVDVRAAFGRVSSSAAAAAEPRDSRNASAGNGATAKLVTPRSASPLSPYAAASRDVGAARASAGPDWEAAAAAAGTTPPRVLVEQPLAEASTQDRYRGWKPSPCRNENTLTSSAWVPVHGTDGFSVIRSTTPGAEAAAQYVNPNAAAERILYMLLQQNEDAAPVAPSQPSTWNSERGGVNKSSESSPALFPSDAVARPRPRLQVTPQESRLLLGFLREKDREILQLRTSLAISYRFAAYAVHRQYPCNLPGVSAATMLSRGSDAAGGGVKDRKSDPMPWVNRAPPHIHGLPNVPLPLGLAHSVGQVCGVLSVMNVEDMSRKKIPARFFLGSWRTYFVVADDRGLAIYRSEEDYRQHAFQRVLVVVPFRDMEFFLPSFRDVSTVDEDLLDVDALADAPHVRQAGGGGGSSGGLFSALLRKAGGPKGEPALTRREPGAVAATNDDEERSSSSKAAAAADSQSGGGRASLYMRRRRPDRYDQLMTRIAIEHAGDIAHAYFGFIPKQPSTQTGSKAVNPPILFRTQSAQEHLEWAHYFAQCFNRKLYREMFPTAVAEAYAGQASKETQTASDTAEPAPLERRAANDEQEGKGTRSTVASEEVMAVAPCAAAASQTTPREQKDAATNTEEARCGEGGALAVTPPPPPTAPPKRSVIGGAEVTEVVYHAVEEPPRGSAVNTKEVATMVDVPAEEAGADHAPWGELVTELRGMLESRTAELQAVEQESEELRLRVRQLTQELRQLNSDRDNLRKEAEEVHATCDAEARRAQDAERDLQLAREAARAAEAARQEAVTREKGKAARVKKLEEEMACMQHEQAVLAAELLALKDGYSEGLRCLAKKALGDIDQMHDVLTAGEYLAALRGGDGGPPRTGDASFSSESSEEASSHHTLSPQRHRAQLLHAPPPAASLRQPPSASPRQGRKKQQRRPKLPHAASQNSSVQEHSSASKATPNARAPADAAGGALGLAMLLISFVPHQLAIDGCFTVDESQARLLRSGPSATRRGREWVMLHHDTNAVFAVTAELQPEKESRRRAASKSPAVCPGSSRPSRERLPRAVAGAKSAARTAPPPTEEE</sequence>
<feature type="region of interest" description="Disordered" evidence="2">
    <location>
        <begin position="712"/>
        <end position="802"/>
    </location>
</feature>
<feature type="compositionally biased region" description="Polar residues" evidence="2">
    <location>
        <begin position="322"/>
        <end position="341"/>
    </location>
</feature>
<feature type="region of interest" description="Disordered" evidence="2">
    <location>
        <begin position="1"/>
        <end position="203"/>
    </location>
</feature>
<evidence type="ECO:0000256" key="1">
    <source>
        <dbReference type="SAM" id="Coils"/>
    </source>
</evidence>
<dbReference type="Proteomes" id="UP000284403">
    <property type="component" value="Unassembled WGS sequence"/>
</dbReference>
<feature type="compositionally biased region" description="Basic residues" evidence="2">
    <location>
        <begin position="1070"/>
        <end position="1081"/>
    </location>
</feature>
<protein>
    <recommendedName>
        <fullName evidence="5">PH domain-containing protein</fullName>
    </recommendedName>
</protein>
<dbReference type="EMBL" id="MKKU01000277">
    <property type="protein sequence ID" value="RNF16979.1"/>
    <property type="molecule type" value="Genomic_DNA"/>
</dbReference>
<feature type="coiled-coil region" evidence="1">
    <location>
        <begin position="855"/>
        <end position="973"/>
    </location>
</feature>